<keyword evidence="1 7" id="KW-0963">Cytoplasm</keyword>
<comment type="caution">
    <text evidence="9">The sequence shown here is derived from an EMBL/GenBank/DDBJ whole genome shotgun (WGS) entry which is preliminary data.</text>
</comment>
<dbReference type="RefSeq" id="WP_122920754.1">
    <property type="nucleotide sequence ID" value="NZ_RHHQ01000022.1"/>
</dbReference>
<accession>A0A3M8D0S7</accession>
<dbReference type="NCBIfam" id="NF003993">
    <property type="entry name" value="PRK05472.2-2"/>
    <property type="match status" value="1"/>
</dbReference>
<dbReference type="Gene3D" id="3.40.50.720">
    <property type="entry name" value="NAD(P)-binding Rossmann-like Domain"/>
    <property type="match status" value="1"/>
</dbReference>
<dbReference type="AlphaFoldDB" id="A0A3M8D0S7"/>
<dbReference type="InterPro" id="IPR036388">
    <property type="entry name" value="WH-like_DNA-bd_sf"/>
</dbReference>
<dbReference type="OrthoDB" id="9784760at2"/>
<evidence type="ECO:0000259" key="8">
    <source>
        <dbReference type="SMART" id="SM00881"/>
    </source>
</evidence>
<dbReference type="InterPro" id="IPR009718">
    <property type="entry name" value="Rex_DNA-bd_C_dom"/>
</dbReference>
<evidence type="ECO:0000256" key="3">
    <source>
        <dbReference type="ARBA" id="ARBA00023015"/>
    </source>
</evidence>
<keyword evidence="6 7" id="KW-0804">Transcription</keyword>
<feature type="binding site" evidence="7">
    <location>
        <begin position="90"/>
        <end position="95"/>
    </location>
    <ligand>
        <name>NAD(+)</name>
        <dbReference type="ChEBI" id="CHEBI:57540"/>
    </ligand>
</feature>
<gene>
    <name evidence="7" type="primary">rex</name>
    <name evidence="9" type="ORF">EDM56_25485</name>
</gene>
<keyword evidence="5 7" id="KW-0238">DNA-binding</keyword>
<dbReference type="Gene3D" id="1.10.10.10">
    <property type="entry name" value="Winged helix-like DNA-binding domain superfamily/Winged helix DNA-binding domain"/>
    <property type="match status" value="1"/>
</dbReference>
<comment type="subcellular location">
    <subcellularLocation>
        <location evidence="7">Cytoplasm</location>
    </subcellularLocation>
</comment>
<dbReference type="InterPro" id="IPR036390">
    <property type="entry name" value="WH_DNA-bd_sf"/>
</dbReference>
<evidence type="ECO:0000256" key="7">
    <source>
        <dbReference type="HAMAP-Rule" id="MF_01131"/>
    </source>
</evidence>
<dbReference type="NCBIfam" id="NF003994">
    <property type="entry name" value="PRK05472.2-3"/>
    <property type="match status" value="1"/>
</dbReference>
<dbReference type="NCBIfam" id="NF003989">
    <property type="entry name" value="PRK05472.1-3"/>
    <property type="match status" value="1"/>
</dbReference>
<dbReference type="Pfam" id="PF06971">
    <property type="entry name" value="Put_DNA-bind_N"/>
    <property type="match status" value="1"/>
</dbReference>
<evidence type="ECO:0000256" key="2">
    <source>
        <dbReference type="ARBA" id="ARBA00022491"/>
    </source>
</evidence>
<dbReference type="NCBIfam" id="NF003995">
    <property type="entry name" value="PRK05472.2-4"/>
    <property type="match status" value="1"/>
</dbReference>
<keyword evidence="2 7" id="KW-0678">Repressor</keyword>
<dbReference type="NCBIfam" id="NF003996">
    <property type="entry name" value="PRK05472.2-5"/>
    <property type="match status" value="1"/>
</dbReference>
<comment type="function">
    <text evidence="7">Modulates transcription in response to changes in cellular NADH/NAD(+) redox state.</text>
</comment>
<dbReference type="InterPro" id="IPR022876">
    <property type="entry name" value="Tscrpt_rep_Rex"/>
</dbReference>
<protein>
    <recommendedName>
        <fullName evidence="7">Redox-sensing transcriptional repressor Rex</fullName>
    </recommendedName>
</protein>
<evidence type="ECO:0000313" key="10">
    <source>
        <dbReference type="Proteomes" id="UP000271031"/>
    </source>
</evidence>
<evidence type="ECO:0000313" key="9">
    <source>
        <dbReference type="EMBL" id="RNB81670.1"/>
    </source>
</evidence>
<dbReference type="SUPFAM" id="SSF51735">
    <property type="entry name" value="NAD(P)-binding Rossmann-fold domains"/>
    <property type="match status" value="1"/>
</dbReference>
<dbReference type="SMART" id="SM00881">
    <property type="entry name" value="CoA_binding"/>
    <property type="match status" value="1"/>
</dbReference>
<dbReference type="EMBL" id="RHHQ01000022">
    <property type="protein sequence ID" value="RNB81670.1"/>
    <property type="molecule type" value="Genomic_DNA"/>
</dbReference>
<dbReference type="PANTHER" id="PTHR35786:SF1">
    <property type="entry name" value="REDOX-SENSING TRANSCRIPTIONAL REPRESSOR REX 1"/>
    <property type="match status" value="1"/>
</dbReference>
<keyword evidence="3 7" id="KW-0805">Transcription regulation</keyword>
<evidence type="ECO:0000256" key="6">
    <source>
        <dbReference type="ARBA" id="ARBA00023163"/>
    </source>
</evidence>
<dbReference type="Proteomes" id="UP000271031">
    <property type="component" value="Unassembled WGS sequence"/>
</dbReference>
<organism evidence="9 10">
    <name type="scientific">Brevibacillus fluminis</name>
    <dbReference type="NCBI Taxonomy" id="511487"/>
    <lineage>
        <taxon>Bacteria</taxon>
        <taxon>Bacillati</taxon>
        <taxon>Bacillota</taxon>
        <taxon>Bacilli</taxon>
        <taxon>Bacillales</taxon>
        <taxon>Paenibacillaceae</taxon>
        <taxon>Brevibacillus</taxon>
    </lineage>
</organism>
<evidence type="ECO:0000256" key="5">
    <source>
        <dbReference type="ARBA" id="ARBA00023125"/>
    </source>
</evidence>
<dbReference type="GO" id="GO:0051775">
    <property type="term" value="P:response to redox state"/>
    <property type="evidence" value="ECO:0007669"/>
    <property type="project" value="InterPro"/>
</dbReference>
<comment type="subunit">
    <text evidence="7">Homodimer.</text>
</comment>
<dbReference type="InterPro" id="IPR058236">
    <property type="entry name" value="Rex_actinobacterial-type"/>
</dbReference>
<keyword evidence="4 7" id="KW-0520">NAD</keyword>
<name>A0A3M8D0S7_9BACL</name>
<dbReference type="Pfam" id="PF02629">
    <property type="entry name" value="CoA_binding"/>
    <property type="match status" value="1"/>
</dbReference>
<dbReference type="SUPFAM" id="SSF46785">
    <property type="entry name" value="Winged helix' DNA-binding domain"/>
    <property type="match status" value="1"/>
</dbReference>
<feature type="DNA-binding region" description="H-T-H motif" evidence="7">
    <location>
        <begin position="16"/>
        <end position="55"/>
    </location>
</feature>
<dbReference type="HAMAP" id="MF_01131">
    <property type="entry name" value="Rex"/>
    <property type="match status" value="1"/>
</dbReference>
<comment type="similarity">
    <text evidence="7">Belongs to the transcriptional regulatory Rex family.</text>
</comment>
<sequence>MKQAKISEAVVKRLPIYLRYLLHMQQMQIHTVSSQHIGKVLDLNPAQIRKDLASFGEFGKKGIGYDVDYLVEKIRHILKLDREIAVVLVGAGHLGHAISNYNAYLKDNMRIAAIFDADPAKLGTQIAGIAIQPLEELSETIATRNIRLAIITVPAPAAQKVADQLIAAGIEGILNFAPISIRTDRDVKIYNADVTSSLQSLAFYLNEKKEIT</sequence>
<feature type="domain" description="CoA-binding" evidence="8">
    <location>
        <begin position="79"/>
        <end position="180"/>
    </location>
</feature>
<dbReference type="InterPro" id="IPR036291">
    <property type="entry name" value="NAD(P)-bd_dom_sf"/>
</dbReference>
<dbReference type="GO" id="GO:0003677">
    <property type="term" value="F:DNA binding"/>
    <property type="evidence" value="ECO:0007669"/>
    <property type="project" value="UniProtKB-UniRule"/>
</dbReference>
<keyword evidence="10" id="KW-1185">Reference proteome</keyword>
<dbReference type="InterPro" id="IPR003781">
    <property type="entry name" value="CoA-bd"/>
</dbReference>
<evidence type="ECO:0000256" key="4">
    <source>
        <dbReference type="ARBA" id="ARBA00023027"/>
    </source>
</evidence>
<dbReference type="GO" id="GO:0005737">
    <property type="term" value="C:cytoplasm"/>
    <property type="evidence" value="ECO:0007669"/>
    <property type="project" value="UniProtKB-SubCell"/>
</dbReference>
<reference evidence="9 10" key="1">
    <citation type="submission" date="2018-10" db="EMBL/GenBank/DDBJ databases">
        <title>Phylogenomics of Brevibacillus.</title>
        <authorList>
            <person name="Dunlap C."/>
        </authorList>
    </citation>
    <scope>NUCLEOTIDE SEQUENCE [LARGE SCALE GENOMIC DNA]</scope>
    <source>
        <strain evidence="9 10">JCM 15716</strain>
    </source>
</reference>
<dbReference type="GO" id="GO:0045892">
    <property type="term" value="P:negative regulation of DNA-templated transcription"/>
    <property type="evidence" value="ECO:0007669"/>
    <property type="project" value="InterPro"/>
</dbReference>
<evidence type="ECO:0000256" key="1">
    <source>
        <dbReference type="ARBA" id="ARBA00022490"/>
    </source>
</evidence>
<dbReference type="PANTHER" id="PTHR35786">
    <property type="entry name" value="REDOX-SENSING TRANSCRIPTIONAL REPRESSOR REX"/>
    <property type="match status" value="1"/>
</dbReference>
<proteinExistence type="inferred from homology"/>
<dbReference type="GO" id="GO:0003700">
    <property type="term" value="F:DNA-binding transcription factor activity"/>
    <property type="evidence" value="ECO:0007669"/>
    <property type="project" value="UniProtKB-UniRule"/>
</dbReference>